<dbReference type="Pfam" id="PF13462">
    <property type="entry name" value="Thioredoxin_4"/>
    <property type="match status" value="1"/>
</dbReference>
<organism evidence="3 4">
    <name type="scientific">Tritrichomonas musculus</name>
    <dbReference type="NCBI Taxonomy" id="1915356"/>
    <lineage>
        <taxon>Eukaryota</taxon>
        <taxon>Metamonada</taxon>
        <taxon>Parabasalia</taxon>
        <taxon>Tritrichomonadida</taxon>
        <taxon>Tritrichomonadidae</taxon>
        <taxon>Tritrichomonas</taxon>
    </lineage>
</organism>
<dbReference type="EMBL" id="JAPFFF010000006">
    <property type="protein sequence ID" value="KAK8887325.1"/>
    <property type="molecule type" value="Genomic_DNA"/>
</dbReference>
<gene>
    <name evidence="3" type="ORF">M9Y10_038364</name>
</gene>
<proteinExistence type="predicted"/>
<dbReference type="Proteomes" id="UP001470230">
    <property type="component" value="Unassembled WGS sequence"/>
</dbReference>
<reference evidence="3 4" key="1">
    <citation type="submission" date="2024-04" db="EMBL/GenBank/DDBJ databases">
        <title>Tritrichomonas musculus Genome.</title>
        <authorList>
            <person name="Alves-Ferreira E."/>
            <person name="Grigg M."/>
            <person name="Lorenzi H."/>
            <person name="Galac M."/>
        </authorList>
    </citation>
    <scope>NUCLEOTIDE SEQUENCE [LARGE SCALE GENOMIC DNA]</scope>
    <source>
        <strain evidence="3 4">EAF2021</strain>
    </source>
</reference>
<dbReference type="SUPFAM" id="SSF52833">
    <property type="entry name" value="Thioredoxin-like"/>
    <property type="match status" value="1"/>
</dbReference>
<sequence length="200" mass="22404">MISLFAALCTALIPVPARPTGIKYGPAYAPINIEVFVDMTCPDCATEYKIVQQVLAAYPTQVNVVYHFFELPSHTWSYLLTRSVFACLKESEDYAKKMIEGLLGNGDQSQFYPYVLSEKGEAKVQALAEQYAVSTTGIDKGTFEINYDDLDVIQLTRIEFKYSLIRNLKGTPTVYVNGVESSLTEESTLQDWKNLINSLL</sequence>
<name>A0ABR2K876_9EUKA</name>
<dbReference type="Gene3D" id="3.40.30.10">
    <property type="entry name" value="Glutaredoxin"/>
    <property type="match status" value="1"/>
</dbReference>
<dbReference type="InterPro" id="IPR036249">
    <property type="entry name" value="Thioredoxin-like_sf"/>
</dbReference>
<dbReference type="PANTHER" id="PTHR33875:SF2">
    <property type="entry name" value="ACR183CP"/>
    <property type="match status" value="1"/>
</dbReference>
<comment type="caution">
    <text evidence="3">The sequence shown here is derived from an EMBL/GenBank/DDBJ whole genome shotgun (WGS) entry which is preliminary data.</text>
</comment>
<evidence type="ECO:0000256" key="1">
    <source>
        <dbReference type="SAM" id="SignalP"/>
    </source>
</evidence>
<dbReference type="PANTHER" id="PTHR33875">
    <property type="entry name" value="OS09G0542200 PROTEIN"/>
    <property type="match status" value="1"/>
</dbReference>
<feature type="signal peptide" evidence="1">
    <location>
        <begin position="1"/>
        <end position="17"/>
    </location>
</feature>
<accession>A0ABR2K876</accession>
<dbReference type="InterPro" id="IPR012336">
    <property type="entry name" value="Thioredoxin-like_fold"/>
</dbReference>
<protein>
    <recommendedName>
        <fullName evidence="2">Thioredoxin-like fold domain-containing protein</fullName>
    </recommendedName>
</protein>
<feature type="domain" description="Thioredoxin-like fold" evidence="2">
    <location>
        <begin position="19"/>
        <end position="197"/>
    </location>
</feature>
<evidence type="ECO:0000313" key="3">
    <source>
        <dbReference type="EMBL" id="KAK8887325.1"/>
    </source>
</evidence>
<keyword evidence="4" id="KW-1185">Reference proteome</keyword>
<feature type="chain" id="PRO_5046892697" description="Thioredoxin-like fold domain-containing protein" evidence="1">
    <location>
        <begin position="18"/>
        <end position="200"/>
    </location>
</feature>
<evidence type="ECO:0000313" key="4">
    <source>
        <dbReference type="Proteomes" id="UP001470230"/>
    </source>
</evidence>
<keyword evidence="1" id="KW-0732">Signal</keyword>
<evidence type="ECO:0000259" key="2">
    <source>
        <dbReference type="Pfam" id="PF13462"/>
    </source>
</evidence>